<dbReference type="Pfam" id="PF07238">
    <property type="entry name" value="PilZ"/>
    <property type="match status" value="1"/>
</dbReference>
<dbReference type="EMBL" id="JAFBFC010000002">
    <property type="protein sequence ID" value="MBM7702252.1"/>
    <property type="molecule type" value="Genomic_DNA"/>
</dbReference>
<comment type="caution">
    <text evidence="2">The sequence shown here is derived from an EMBL/GenBank/DDBJ whole genome shotgun (WGS) entry which is preliminary data.</text>
</comment>
<evidence type="ECO:0000259" key="1">
    <source>
        <dbReference type="Pfam" id="PF07238"/>
    </source>
</evidence>
<keyword evidence="3" id="KW-1185">Reference proteome</keyword>
<sequence length="122" mass="14160">MRFKRDEPFRFTISPPIQGTFVLLKPHEKEAQTKKGLLSIQDISPSGLRVTSPLNLPVGKLTIHTAVQFTVNEKEIELDGIFIWKKELHNEYAYGIECFNSEEKQKEVIDEIKQYIRRTSGR</sequence>
<accession>A0ABS2QTI2</accession>
<proteinExistence type="predicted"/>
<dbReference type="Gene3D" id="2.40.10.220">
    <property type="entry name" value="predicted glycosyltransferase like domains"/>
    <property type="match status" value="1"/>
</dbReference>
<evidence type="ECO:0000313" key="2">
    <source>
        <dbReference type="EMBL" id="MBM7702252.1"/>
    </source>
</evidence>
<reference evidence="2 3" key="1">
    <citation type="submission" date="2021-01" db="EMBL/GenBank/DDBJ databases">
        <title>Genomic Encyclopedia of Type Strains, Phase IV (KMG-IV): sequencing the most valuable type-strain genomes for metagenomic binning, comparative biology and taxonomic classification.</title>
        <authorList>
            <person name="Goeker M."/>
        </authorList>
    </citation>
    <scope>NUCLEOTIDE SEQUENCE [LARGE SCALE GENOMIC DNA]</scope>
    <source>
        <strain evidence="2 3">DSM 104297</strain>
    </source>
</reference>
<protein>
    <recommendedName>
        <fullName evidence="1">PilZ domain-containing protein</fullName>
    </recommendedName>
</protein>
<organism evidence="2 3">
    <name type="scientific">Priestia iocasae</name>
    <dbReference type="NCBI Taxonomy" id="2291674"/>
    <lineage>
        <taxon>Bacteria</taxon>
        <taxon>Bacillati</taxon>
        <taxon>Bacillota</taxon>
        <taxon>Bacilli</taxon>
        <taxon>Bacillales</taxon>
        <taxon>Bacillaceae</taxon>
        <taxon>Priestia</taxon>
    </lineage>
</organism>
<feature type="domain" description="PilZ" evidence="1">
    <location>
        <begin position="39"/>
        <end position="111"/>
    </location>
</feature>
<name>A0ABS2QTI2_9BACI</name>
<gene>
    <name evidence="2" type="ORF">JOC83_001086</name>
</gene>
<evidence type="ECO:0000313" key="3">
    <source>
        <dbReference type="Proteomes" id="UP000809829"/>
    </source>
</evidence>
<dbReference type="RefSeq" id="WP_205184960.1">
    <property type="nucleotide sequence ID" value="NZ_JAFBFC010000002.1"/>
</dbReference>
<dbReference type="InterPro" id="IPR009875">
    <property type="entry name" value="PilZ_domain"/>
</dbReference>
<dbReference type="Proteomes" id="UP000809829">
    <property type="component" value="Unassembled WGS sequence"/>
</dbReference>